<dbReference type="InterPro" id="IPR008331">
    <property type="entry name" value="Ferritin_DPS_dom"/>
</dbReference>
<feature type="binding site" evidence="9">
    <location>
        <position position="113"/>
    </location>
    <ligand>
        <name>Fe cation</name>
        <dbReference type="ChEBI" id="CHEBI:24875"/>
        <label>1</label>
    </ligand>
</feature>
<dbReference type="InterPro" id="IPR009040">
    <property type="entry name" value="Ferritin-like_diiron"/>
</dbReference>
<dbReference type="InterPro" id="IPR001519">
    <property type="entry name" value="Ferritin"/>
</dbReference>
<dbReference type="GO" id="GO:0008198">
    <property type="term" value="F:ferrous iron binding"/>
    <property type="evidence" value="ECO:0007669"/>
    <property type="project" value="TreeGrafter"/>
</dbReference>
<dbReference type="InterPro" id="IPR012347">
    <property type="entry name" value="Ferritin-like"/>
</dbReference>
<evidence type="ECO:0000256" key="9">
    <source>
        <dbReference type="PIRSR" id="PIRSR601519-1"/>
    </source>
</evidence>
<dbReference type="Proteomes" id="UP000594263">
    <property type="component" value="Unplaced"/>
</dbReference>
<dbReference type="OMA" id="PSREDWK"/>
<evidence type="ECO:0000256" key="1">
    <source>
        <dbReference type="ARBA" id="ARBA00007513"/>
    </source>
</evidence>
<name>A0A7N0ZXY2_KALFE</name>
<dbReference type="GO" id="GO:0005737">
    <property type="term" value="C:cytoplasm"/>
    <property type="evidence" value="ECO:0007669"/>
    <property type="project" value="TreeGrafter"/>
</dbReference>
<evidence type="ECO:0000256" key="5">
    <source>
        <dbReference type="ARBA" id="ARBA00023004"/>
    </source>
</evidence>
<feature type="binding site" evidence="9">
    <location>
        <position position="85"/>
    </location>
    <ligand>
        <name>Fe cation</name>
        <dbReference type="ChEBI" id="CHEBI:24875"/>
        <label>1</label>
    </ligand>
</feature>
<reference evidence="12" key="1">
    <citation type="submission" date="2021-01" db="UniProtKB">
        <authorList>
            <consortium name="EnsemblPlants"/>
        </authorList>
    </citation>
    <scope>IDENTIFICATION</scope>
</reference>
<dbReference type="InterPro" id="IPR009078">
    <property type="entry name" value="Ferritin-like_SF"/>
</dbReference>
<evidence type="ECO:0000256" key="6">
    <source>
        <dbReference type="ARBA" id="ARBA00025111"/>
    </source>
</evidence>
<accession>A0A7N0ZXY2</accession>
<keyword evidence="4" id="KW-0809">Transit peptide</keyword>
<dbReference type="SUPFAM" id="SSF47240">
    <property type="entry name" value="Ferritin-like"/>
    <property type="match status" value="1"/>
</dbReference>
<evidence type="ECO:0000259" key="11">
    <source>
        <dbReference type="PROSITE" id="PS50905"/>
    </source>
</evidence>
<evidence type="ECO:0000313" key="12">
    <source>
        <dbReference type="EnsemblPlants" id="Kaladp0047s0271.1.v1.1"/>
    </source>
</evidence>
<comment type="subunit">
    <text evidence="7">Oligomer of 24 subunits. There are two types of subunits: L (light) chain and H (heavy) chain. The major chain can be light or heavy, depending on the species and tissue type. The functional molecule forms a roughly spherical shell with a diameter of 12 nm and contains a central cavity into which the insoluble mineral iron core is deposited.</text>
</comment>
<comment type="catalytic activity">
    <reaction evidence="8 10">
        <text>4 Fe(2+) + O2 + 4 H(+) = 4 Fe(3+) + 2 H2O</text>
        <dbReference type="Rhea" id="RHEA:11148"/>
        <dbReference type="ChEBI" id="CHEBI:15377"/>
        <dbReference type="ChEBI" id="CHEBI:15378"/>
        <dbReference type="ChEBI" id="CHEBI:15379"/>
        <dbReference type="ChEBI" id="CHEBI:29033"/>
        <dbReference type="ChEBI" id="CHEBI:29034"/>
        <dbReference type="EC" id="1.16.3.1"/>
    </reaction>
</comment>
<evidence type="ECO:0000256" key="7">
    <source>
        <dbReference type="ARBA" id="ARBA00026060"/>
    </source>
</evidence>
<evidence type="ECO:0000256" key="8">
    <source>
        <dbReference type="ARBA" id="ARBA00047990"/>
    </source>
</evidence>
<keyword evidence="5 9" id="KW-0408">Iron</keyword>
<keyword evidence="3 9" id="KW-0479">Metal-binding</keyword>
<evidence type="ECO:0000256" key="3">
    <source>
        <dbReference type="ARBA" id="ARBA00022723"/>
    </source>
</evidence>
<comment type="similarity">
    <text evidence="1 10">Belongs to the ferritin family.</text>
</comment>
<keyword evidence="10" id="KW-0560">Oxidoreductase</keyword>
<keyword evidence="2 10" id="KW-0409">Iron storage</keyword>
<dbReference type="Pfam" id="PF00210">
    <property type="entry name" value="Ferritin"/>
    <property type="match status" value="1"/>
</dbReference>
<dbReference type="GO" id="GO:0004322">
    <property type="term" value="F:ferroxidase activity"/>
    <property type="evidence" value="ECO:0007669"/>
    <property type="project" value="UniProtKB-EC"/>
</dbReference>
<evidence type="ECO:0000256" key="4">
    <source>
        <dbReference type="ARBA" id="ARBA00022946"/>
    </source>
</evidence>
<proteinExistence type="inferred from homology"/>
<dbReference type="CDD" id="cd01056">
    <property type="entry name" value="Euk_Ferritin"/>
    <property type="match status" value="1"/>
</dbReference>
<dbReference type="PANTHER" id="PTHR11431">
    <property type="entry name" value="FERRITIN"/>
    <property type="match status" value="1"/>
</dbReference>
<dbReference type="PROSITE" id="PS50905">
    <property type="entry name" value="FERRITIN_LIKE"/>
    <property type="match status" value="1"/>
</dbReference>
<feature type="binding site" evidence="9">
    <location>
        <position position="110"/>
    </location>
    <ligand>
        <name>Fe cation</name>
        <dbReference type="ChEBI" id="CHEBI:24875"/>
        <label>1</label>
    </ligand>
</feature>
<dbReference type="AlphaFoldDB" id="A0A7N0ZXY2"/>
<evidence type="ECO:0000256" key="10">
    <source>
        <dbReference type="RuleBase" id="RU361145"/>
    </source>
</evidence>
<dbReference type="EC" id="1.16.3.1" evidence="10"/>
<evidence type="ECO:0000256" key="2">
    <source>
        <dbReference type="ARBA" id="ARBA00022434"/>
    </source>
</evidence>
<comment type="function">
    <text evidence="6">Stores iron in a soluble, non-toxic, readily available form. Important for iron homeostasis. Has ferroxidase activity. Iron is taken up in the ferrous form and deposited as ferric hydroxides after oxidation.</text>
</comment>
<keyword evidence="13" id="KW-1185">Reference proteome</keyword>
<dbReference type="PANTHER" id="PTHR11431:SF75">
    <property type="entry name" value="FERRITIN"/>
    <property type="match status" value="1"/>
</dbReference>
<dbReference type="Gramene" id="Kaladp0047s0271.1.v1.1">
    <property type="protein sequence ID" value="Kaladp0047s0271.1.v1.1"/>
    <property type="gene ID" value="Kaladp0047s0271.v1.1"/>
</dbReference>
<dbReference type="GO" id="GO:0006826">
    <property type="term" value="P:iron ion transport"/>
    <property type="evidence" value="ECO:0007669"/>
    <property type="project" value="InterPro"/>
</dbReference>
<sequence>MLLKDAPAFALLKRAGNGLNPFSSCSTSAATARESDRSRPLSGVVFEPFDEVKKELSLVPTIDSLAGQKYSAEFEVAVNEQINVEHNVSHVYHAMNSYFDRDNVALKKEEREHAEKFMEYQNKRGGKVKLQSILTHHVFEFDNVEKGDALYAMELALSPKKLTNEKLFNLHRVATENNDVQLSHFVESEFLIGQGLAR</sequence>
<dbReference type="GO" id="GO:0008199">
    <property type="term" value="F:ferric iron binding"/>
    <property type="evidence" value="ECO:0007669"/>
    <property type="project" value="InterPro"/>
</dbReference>
<organism evidence="12 13">
    <name type="scientific">Kalanchoe fedtschenkoi</name>
    <name type="common">Lavender scallops</name>
    <name type="synonym">South American air plant</name>
    <dbReference type="NCBI Taxonomy" id="63787"/>
    <lineage>
        <taxon>Eukaryota</taxon>
        <taxon>Viridiplantae</taxon>
        <taxon>Streptophyta</taxon>
        <taxon>Embryophyta</taxon>
        <taxon>Tracheophyta</taxon>
        <taxon>Spermatophyta</taxon>
        <taxon>Magnoliopsida</taxon>
        <taxon>eudicotyledons</taxon>
        <taxon>Gunneridae</taxon>
        <taxon>Pentapetalae</taxon>
        <taxon>Saxifragales</taxon>
        <taxon>Crassulaceae</taxon>
        <taxon>Kalanchoe</taxon>
    </lineage>
</organism>
<dbReference type="GO" id="GO:0006879">
    <property type="term" value="P:intracellular iron ion homeostasis"/>
    <property type="evidence" value="ECO:0007669"/>
    <property type="project" value="UniProtKB-KW"/>
</dbReference>
<comment type="function">
    <text evidence="10">Stores iron in a soluble, non-toxic, readily available form. Important for iron homeostasis. Iron is taken up in the ferrous form and deposited as ferric hydroxides after oxidation.</text>
</comment>
<protein>
    <recommendedName>
        <fullName evidence="10">Ferritin</fullName>
        <ecNumber evidence="10">1.16.3.1</ecNumber>
    </recommendedName>
</protein>
<evidence type="ECO:0000313" key="13">
    <source>
        <dbReference type="Proteomes" id="UP000594263"/>
    </source>
</evidence>
<dbReference type="EnsemblPlants" id="Kaladp0047s0271.1.v1.1">
    <property type="protein sequence ID" value="Kaladp0047s0271.1.v1.1"/>
    <property type="gene ID" value="Kaladp0047s0271.v1.1"/>
</dbReference>
<feature type="domain" description="Ferritin-like diiron" evidence="11">
    <location>
        <begin position="68"/>
        <end position="198"/>
    </location>
</feature>
<dbReference type="Gene3D" id="1.20.1260.10">
    <property type="match status" value="1"/>
</dbReference>